<comment type="caution">
    <text evidence="7">The sequence shown here is derived from an EMBL/GenBank/DDBJ whole genome shotgun (WGS) entry which is preliminary data.</text>
</comment>
<feature type="region of interest" description="Disordered" evidence="5">
    <location>
        <begin position="313"/>
        <end position="344"/>
    </location>
</feature>
<dbReference type="InterPro" id="IPR001841">
    <property type="entry name" value="Znf_RING"/>
</dbReference>
<evidence type="ECO:0000256" key="3">
    <source>
        <dbReference type="PROSITE-ProRule" id="PRU00175"/>
    </source>
</evidence>
<dbReference type="PANTHER" id="PTHR46569:SF1">
    <property type="entry name" value="E3 UBIQUITIN-PROTEIN LIGASE RFWD3-RELATED"/>
    <property type="match status" value="1"/>
</dbReference>
<evidence type="ECO:0000259" key="6">
    <source>
        <dbReference type="PROSITE" id="PS50089"/>
    </source>
</evidence>
<dbReference type="GO" id="GO:0061630">
    <property type="term" value="F:ubiquitin protein ligase activity"/>
    <property type="evidence" value="ECO:0007669"/>
    <property type="project" value="TreeGrafter"/>
</dbReference>
<dbReference type="InterPro" id="IPR052639">
    <property type="entry name" value="TRAIP_ubiq-protein_ligase"/>
</dbReference>
<reference evidence="7 8" key="1">
    <citation type="journal article" date="2017" name="Curr. Biol.">
        <title>Genome architecture and evolution of a unichromosomal asexual nematode.</title>
        <authorList>
            <person name="Fradin H."/>
            <person name="Zegar C."/>
            <person name="Gutwein M."/>
            <person name="Lucas J."/>
            <person name="Kovtun M."/>
            <person name="Corcoran D."/>
            <person name="Baugh L.R."/>
            <person name="Kiontke K."/>
            <person name="Gunsalus K."/>
            <person name="Fitch D.H."/>
            <person name="Piano F."/>
        </authorList>
    </citation>
    <scope>NUCLEOTIDE SEQUENCE [LARGE SCALE GENOMIC DNA]</scope>
    <source>
        <strain evidence="7">PF1309</strain>
    </source>
</reference>
<dbReference type="STRING" id="2018661.A0A2A2J2J1"/>
<feature type="compositionally biased region" description="Low complexity" evidence="5">
    <location>
        <begin position="416"/>
        <end position="439"/>
    </location>
</feature>
<dbReference type="GO" id="GO:0016567">
    <property type="term" value="P:protein ubiquitination"/>
    <property type="evidence" value="ECO:0007669"/>
    <property type="project" value="TreeGrafter"/>
</dbReference>
<evidence type="ECO:0000256" key="5">
    <source>
        <dbReference type="SAM" id="MobiDB-lite"/>
    </source>
</evidence>
<dbReference type="EMBL" id="LIAE01010731">
    <property type="protein sequence ID" value="PAV55986.1"/>
    <property type="molecule type" value="Genomic_DNA"/>
</dbReference>
<evidence type="ECO:0000256" key="4">
    <source>
        <dbReference type="SAM" id="Coils"/>
    </source>
</evidence>
<feature type="compositionally biased region" description="Polar residues" evidence="5">
    <location>
        <begin position="450"/>
        <end position="460"/>
    </location>
</feature>
<keyword evidence="1 3" id="KW-0863">Zinc-finger</keyword>
<feature type="domain" description="RING-type" evidence="6">
    <location>
        <begin position="18"/>
        <end position="58"/>
    </location>
</feature>
<keyword evidence="1 3" id="KW-0479">Metal-binding</keyword>
<dbReference type="GO" id="GO:0008270">
    <property type="term" value="F:zinc ion binding"/>
    <property type="evidence" value="ECO:0007669"/>
    <property type="project" value="UniProtKB-KW"/>
</dbReference>
<dbReference type="GO" id="GO:0031297">
    <property type="term" value="P:replication fork processing"/>
    <property type="evidence" value="ECO:0007669"/>
    <property type="project" value="TreeGrafter"/>
</dbReference>
<dbReference type="SUPFAM" id="SSF57850">
    <property type="entry name" value="RING/U-box"/>
    <property type="match status" value="1"/>
</dbReference>
<keyword evidence="2" id="KW-0862">Zinc</keyword>
<dbReference type="InterPro" id="IPR013083">
    <property type="entry name" value="Znf_RING/FYVE/PHD"/>
</dbReference>
<protein>
    <recommendedName>
        <fullName evidence="6">RING-type domain-containing protein</fullName>
    </recommendedName>
</protein>
<gene>
    <name evidence="7" type="ORF">WR25_14355</name>
</gene>
<dbReference type="AlphaFoldDB" id="A0A2A2J2J1"/>
<dbReference type="PANTHER" id="PTHR46569">
    <property type="entry name" value="E3 UBIQUITIN-PROTEIN LIGASE TRAIP"/>
    <property type="match status" value="1"/>
</dbReference>
<dbReference type="PROSITE" id="PS50089">
    <property type="entry name" value="ZF_RING_2"/>
    <property type="match status" value="1"/>
</dbReference>
<keyword evidence="8" id="KW-1185">Reference proteome</keyword>
<evidence type="ECO:0000256" key="1">
    <source>
        <dbReference type="ARBA" id="ARBA00022771"/>
    </source>
</evidence>
<feature type="coiled-coil region" evidence="4">
    <location>
        <begin position="210"/>
        <end position="265"/>
    </location>
</feature>
<dbReference type="Gene3D" id="3.30.40.10">
    <property type="entry name" value="Zinc/RING finger domain, C3HC4 (zinc finger)"/>
    <property type="match status" value="1"/>
</dbReference>
<evidence type="ECO:0000313" key="7">
    <source>
        <dbReference type="EMBL" id="PAV55986.1"/>
    </source>
</evidence>
<accession>A0A2A2J2J1</accession>
<sequence>MASTSSAPSAPSASVSKCPICRNMMLYAEASVLQCGHTFHFNCIQEWVKYSKSCAICRSQTTVEQIVRRIFYEAADEQAGSEQKLAEQVGDLRTEMYSLEKRLEKAQENNDNLNTKCTKVMKKYETLRNNLLPKVNRLETENTLLRQVAQEREALSNENRLLLLQLRATEFYQFLMNTKDTDSEESLSQYIKSEEDLHCEKFLLLIKRQLVAAKKENHRFQLEIHEYEKRIAEFSKKEQKYKALVQDLRGEAKRCREQLDEAAKTPANPRLRSLLVDSIKRQHLGFDETRDSAAFEYDQQFLSTATKRPKISKLQVSGPRTFDDGEQIEQEENQREERVNGESVSAAPPIAFDDDAFELQPTTSHAELTLNIPSGAEVNVPKKMLQRVAAGASKPSMSLVRTNSINSILSATNSSISKMSGKSTTTKTRSPPAKSSKTTSKAKKSEKISPKNTLTLTQFWNRPRPVKPSTSPVPVTDPNEVVTID</sequence>
<name>A0A2A2J2J1_9BILA</name>
<dbReference type="Proteomes" id="UP000218231">
    <property type="component" value="Unassembled WGS sequence"/>
</dbReference>
<feature type="compositionally biased region" description="Low complexity" evidence="5">
    <location>
        <begin position="467"/>
        <end position="478"/>
    </location>
</feature>
<organism evidence="7 8">
    <name type="scientific">Diploscapter pachys</name>
    <dbReference type="NCBI Taxonomy" id="2018661"/>
    <lineage>
        <taxon>Eukaryota</taxon>
        <taxon>Metazoa</taxon>
        <taxon>Ecdysozoa</taxon>
        <taxon>Nematoda</taxon>
        <taxon>Chromadorea</taxon>
        <taxon>Rhabditida</taxon>
        <taxon>Rhabditina</taxon>
        <taxon>Rhabditomorpha</taxon>
        <taxon>Rhabditoidea</taxon>
        <taxon>Rhabditidae</taxon>
        <taxon>Diploscapter</taxon>
    </lineage>
</organism>
<feature type="coiled-coil region" evidence="4">
    <location>
        <begin position="89"/>
        <end position="165"/>
    </location>
</feature>
<feature type="region of interest" description="Disordered" evidence="5">
    <location>
        <begin position="416"/>
        <end position="485"/>
    </location>
</feature>
<proteinExistence type="predicted"/>
<dbReference type="GO" id="GO:0005634">
    <property type="term" value="C:nucleus"/>
    <property type="evidence" value="ECO:0007669"/>
    <property type="project" value="TreeGrafter"/>
</dbReference>
<dbReference type="Pfam" id="PF13639">
    <property type="entry name" value="zf-RING_2"/>
    <property type="match status" value="1"/>
</dbReference>
<evidence type="ECO:0000256" key="2">
    <source>
        <dbReference type="ARBA" id="ARBA00022833"/>
    </source>
</evidence>
<keyword evidence="4" id="KW-0175">Coiled coil</keyword>
<dbReference type="GO" id="GO:0090734">
    <property type="term" value="C:site of DNA damage"/>
    <property type="evidence" value="ECO:0007669"/>
    <property type="project" value="TreeGrafter"/>
</dbReference>
<evidence type="ECO:0000313" key="8">
    <source>
        <dbReference type="Proteomes" id="UP000218231"/>
    </source>
</evidence>
<dbReference type="OrthoDB" id="5816877at2759"/>
<dbReference type="SMART" id="SM00184">
    <property type="entry name" value="RING"/>
    <property type="match status" value="1"/>
</dbReference>